<dbReference type="Pfam" id="PF12440">
    <property type="entry name" value="MAGE_N"/>
    <property type="match status" value="1"/>
</dbReference>
<dbReference type="EMBL" id="KB321064">
    <property type="protein sequence ID" value="ELW48306.1"/>
    <property type="molecule type" value="Genomic_DNA"/>
</dbReference>
<keyword evidence="4" id="KW-1185">Reference proteome</keyword>
<dbReference type="Proteomes" id="UP000011518">
    <property type="component" value="Unassembled WGS sequence"/>
</dbReference>
<dbReference type="InterPro" id="IPR021072">
    <property type="entry name" value="MAGE_N"/>
</dbReference>
<evidence type="ECO:0000313" key="4">
    <source>
        <dbReference type="Proteomes" id="UP000011518"/>
    </source>
</evidence>
<gene>
    <name evidence="3" type="ORF">TREES_T100019797</name>
</gene>
<dbReference type="InterPro" id="IPR041899">
    <property type="entry name" value="MAGE_WH2"/>
</dbReference>
<proteinExistence type="predicted"/>
<dbReference type="SMART" id="SM01373">
    <property type="entry name" value="MAGE"/>
    <property type="match status" value="1"/>
</dbReference>
<dbReference type="Gene3D" id="1.10.10.1200">
    <property type="entry name" value="MAGE homology domain, winged helix WH1 motif"/>
    <property type="match status" value="1"/>
</dbReference>
<dbReference type="AlphaFoldDB" id="L9JCJ9"/>
<dbReference type="Pfam" id="PF01454">
    <property type="entry name" value="MAGE"/>
    <property type="match status" value="1"/>
</dbReference>
<evidence type="ECO:0000256" key="1">
    <source>
        <dbReference type="SAM" id="MobiDB-lite"/>
    </source>
</evidence>
<dbReference type="GO" id="GO:0005634">
    <property type="term" value="C:nucleus"/>
    <property type="evidence" value="ECO:0007669"/>
    <property type="project" value="TreeGrafter"/>
</dbReference>
<name>L9JCJ9_TUPCH</name>
<reference evidence="4" key="1">
    <citation type="submission" date="2012-07" db="EMBL/GenBank/DDBJ databases">
        <title>Genome of the Chinese tree shrew, a rising model animal genetically related to primates.</title>
        <authorList>
            <person name="Zhang G."/>
            <person name="Fan Y."/>
            <person name="Yao Y."/>
            <person name="Huang Z."/>
        </authorList>
    </citation>
    <scope>NUCLEOTIDE SEQUENCE [LARGE SCALE GENOMIC DNA]</scope>
</reference>
<accession>L9JCJ9</accession>
<dbReference type="InterPro" id="IPR041898">
    <property type="entry name" value="MAGE_WH1"/>
</dbReference>
<organism evidence="3 4">
    <name type="scientific">Tupaia chinensis</name>
    <name type="common">Chinese tree shrew</name>
    <name type="synonym">Tupaia belangeri chinensis</name>
    <dbReference type="NCBI Taxonomy" id="246437"/>
    <lineage>
        <taxon>Eukaryota</taxon>
        <taxon>Metazoa</taxon>
        <taxon>Chordata</taxon>
        <taxon>Craniata</taxon>
        <taxon>Vertebrata</taxon>
        <taxon>Euteleostomi</taxon>
        <taxon>Mammalia</taxon>
        <taxon>Eutheria</taxon>
        <taxon>Euarchontoglires</taxon>
        <taxon>Scandentia</taxon>
        <taxon>Tupaiidae</taxon>
        <taxon>Tupaia</taxon>
    </lineage>
</organism>
<dbReference type="KEGG" id="tup:106735986"/>
<dbReference type="STRING" id="246437.L9JCJ9"/>
<evidence type="ECO:0000259" key="2">
    <source>
        <dbReference type="PROSITE" id="PS50838"/>
    </source>
</evidence>
<feature type="compositionally biased region" description="Basic residues" evidence="1">
    <location>
        <begin position="1"/>
        <end position="15"/>
    </location>
</feature>
<dbReference type="InterPro" id="IPR002190">
    <property type="entry name" value="MHD_dom"/>
</dbReference>
<feature type="domain" description="MAGE" evidence="2">
    <location>
        <begin position="112"/>
        <end position="311"/>
    </location>
</feature>
<sequence>MPRGQKSKLRAREKRRQAQEEPRGLVGAQDTAGERRESLSSSSAHFRHNSQSSAAAGTTNNPQGLGRTPSATTTTAASSYTRANARANNQVEERSRSMQAQFVTEHLPRGPIDEKVFILVYYLLYKYQMKEPITKVYMLRYITHVYRDYFHEILRRASEHLELIFGLDLRELDPNKHIYVLINKLEPTCDVRLSDGINVPITGLLMTILGVIFKMGNCATEEQVWGVLSVLGLYGWGRHFMFGEPRKLITQDLVREKYLEYRQVPNSDPPCYEFLWGPRAHAETSKMKVLEFLAKVHDSVPSAFPSLYEEALRDEEERARARAAARARIAAMASARSRAVCSRSSQRK</sequence>
<feature type="compositionally biased region" description="Polar residues" evidence="1">
    <location>
        <begin position="39"/>
        <end position="63"/>
    </location>
</feature>
<feature type="compositionally biased region" description="Low complexity" evidence="1">
    <location>
        <begin position="67"/>
        <end position="89"/>
    </location>
</feature>
<dbReference type="OrthoDB" id="205198at2759"/>
<dbReference type="Gene3D" id="1.10.10.1210">
    <property type="entry name" value="MAGE homology domain, winged helix WH2 motif"/>
    <property type="match status" value="1"/>
</dbReference>
<dbReference type="SMART" id="SM01392">
    <property type="entry name" value="MAGE_N"/>
    <property type="match status" value="1"/>
</dbReference>
<dbReference type="GO" id="GO:0000122">
    <property type="term" value="P:negative regulation of transcription by RNA polymerase II"/>
    <property type="evidence" value="ECO:0007669"/>
    <property type="project" value="TreeGrafter"/>
</dbReference>
<dbReference type="FunFam" id="1.10.10.1210:FF:000001">
    <property type="entry name" value="melanoma-associated antigen D1"/>
    <property type="match status" value="1"/>
</dbReference>
<dbReference type="PROSITE" id="PS50838">
    <property type="entry name" value="MAGE"/>
    <property type="match status" value="1"/>
</dbReference>
<dbReference type="PANTHER" id="PTHR11736:SF36">
    <property type="entry name" value="MELANOMA-ASSOCIATED ANTIGEN B10"/>
    <property type="match status" value="1"/>
</dbReference>
<feature type="region of interest" description="Disordered" evidence="1">
    <location>
        <begin position="1"/>
        <end position="95"/>
    </location>
</feature>
<dbReference type="InParanoid" id="L9JCJ9"/>
<dbReference type="FunCoup" id="L9JCJ9">
    <property type="interactions" value="42"/>
</dbReference>
<reference evidence="4" key="2">
    <citation type="journal article" date="2013" name="Nat. Commun.">
        <title>Genome of the Chinese tree shrew.</title>
        <authorList>
            <person name="Fan Y."/>
            <person name="Huang Z.Y."/>
            <person name="Cao C.C."/>
            <person name="Chen C.S."/>
            <person name="Chen Y.X."/>
            <person name="Fan D.D."/>
            <person name="He J."/>
            <person name="Hou H.L."/>
            <person name="Hu L."/>
            <person name="Hu X.T."/>
            <person name="Jiang X.T."/>
            <person name="Lai R."/>
            <person name="Lang Y.S."/>
            <person name="Liang B."/>
            <person name="Liao S.G."/>
            <person name="Mu D."/>
            <person name="Ma Y.Y."/>
            <person name="Niu Y.Y."/>
            <person name="Sun X.Q."/>
            <person name="Xia J.Q."/>
            <person name="Xiao J."/>
            <person name="Xiong Z.Q."/>
            <person name="Xu L."/>
            <person name="Yang L."/>
            <person name="Zhang Y."/>
            <person name="Zhao W."/>
            <person name="Zhao X.D."/>
            <person name="Zheng Y.T."/>
            <person name="Zhou J.M."/>
            <person name="Zhu Y.B."/>
            <person name="Zhang G.J."/>
            <person name="Wang J."/>
            <person name="Yao Y.G."/>
        </authorList>
    </citation>
    <scope>NUCLEOTIDE SEQUENCE [LARGE SCALE GENOMIC DNA]</scope>
</reference>
<dbReference type="FunFam" id="1.10.10.1200:FF:000007">
    <property type="entry name" value="Melanoma-associated antigen C2"/>
    <property type="match status" value="1"/>
</dbReference>
<evidence type="ECO:0000313" key="3">
    <source>
        <dbReference type="EMBL" id="ELW48306.1"/>
    </source>
</evidence>
<protein>
    <submittedName>
        <fullName evidence="3">Melanoma-associated antigen B10</fullName>
    </submittedName>
</protein>
<dbReference type="InterPro" id="IPR037445">
    <property type="entry name" value="MAGE"/>
</dbReference>
<dbReference type="PANTHER" id="PTHR11736">
    <property type="entry name" value="MELANOMA-ASSOCIATED ANTIGEN MAGE ANTIGEN"/>
    <property type="match status" value="1"/>
</dbReference>